<keyword evidence="1" id="KW-0808">Transferase</keyword>
<dbReference type="Pfam" id="PF01063">
    <property type="entry name" value="Aminotran_4"/>
    <property type="match status" value="1"/>
</dbReference>
<dbReference type="Gene3D" id="3.20.10.10">
    <property type="entry name" value="D-amino Acid Aminotransferase, subunit A, domain 2"/>
    <property type="match status" value="1"/>
</dbReference>
<dbReference type="Proteomes" id="UP001449178">
    <property type="component" value="Chromosome"/>
</dbReference>
<dbReference type="InterPro" id="IPR043132">
    <property type="entry name" value="BCAT-like_C"/>
</dbReference>
<dbReference type="InterPro" id="IPR001544">
    <property type="entry name" value="Aminotrans_IV"/>
</dbReference>
<dbReference type="GO" id="GO:0008483">
    <property type="term" value="F:transaminase activity"/>
    <property type="evidence" value="ECO:0007669"/>
    <property type="project" value="UniProtKB-KW"/>
</dbReference>
<evidence type="ECO:0000313" key="2">
    <source>
        <dbReference type="Proteomes" id="UP001449178"/>
    </source>
</evidence>
<dbReference type="SUPFAM" id="SSF56752">
    <property type="entry name" value="D-aminoacid aminotransferase-like PLP-dependent enzymes"/>
    <property type="match status" value="1"/>
</dbReference>
<keyword evidence="1" id="KW-0032">Aminotransferase</keyword>
<keyword evidence="2" id="KW-1185">Reference proteome</keyword>
<dbReference type="RefSeq" id="WP_245601139.1">
    <property type="nucleotide sequence ID" value="NZ_AZOD01000006.1"/>
</dbReference>
<organism evidence="1 2">
    <name type="scientific">Ignatzschineria larvae DSM 13226</name>
    <dbReference type="NCBI Taxonomy" id="1111732"/>
    <lineage>
        <taxon>Bacteria</taxon>
        <taxon>Pseudomonadati</taxon>
        <taxon>Pseudomonadota</taxon>
        <taxon>Gammaproteobacteria</taxon>
        <taxon>Cardiobacteriales</taxon>
        <taxon>Ignatzschineriaceae</taxon>
        <taxon>Ignatzschineria</taxon>
    </lineage>
</organism>
<dbReference type="EMBL" id="CP150637">
    <property type="protein sequence ID" value="WZW88096.1"/>
    <property type="molecule type" value="Genomic_DNA"/>
</dbReference>
<evidence type="ECO:0000313" key="1">
    <source>
        <dbReference type="EMBL" id="WZW88096.1"/>
    </source>
</evidence>
<name>A0ABZ3BZX1_9GAMM</name>
<accession>A0ABZ3BZX1</accession>
<dbReference type="Gene3D" id="3.30.470.10">
    <property type="match status" value="1"/>
</dbReference>
<dbReference type="InterPro" id="IPR043131">
    <property type="entry name" value="BCAT-like_N"/>
</dbReference>
<reference evidence="1 2" key="1">
    <citation type="submission" date="2024-03" db="EMBL/GenBank/DDBJ databases">
        <title>Complete Genome Sequence and Annotation of Ignatzschineria larvae DSM 13226.</title>
        <authorList>
            <person name="Cantrell E."/>
            <person name="Burcham Z.M."/>
        </authorList>
    </citation>
    <scope>NUCLEOTIDE SEQUENCE [LARGE SCALE GENOMIC DNA]</scope>
    <source>
        <strain evidence="1 2">DSM 13226</strain>
    </source>
</reference>
<protein>
    <submittedName>
        <fullName evidence="1">Aminotransferase class IV</fullName>
    </submittedName>
</protein>
<gene>
    <name evidence="1" type="ORF">WMO13_01540</name>
</gene>
<dbReference type="InterPro" id="IPR036038">
    <property type="entry name" value="Aminotransferase-like"/>
</dbReference>
<proteinExistence type="predicted"/>
<sequence>MMNLSKKSTCRFLESIKLEDGFFSALSYHQARMDETRQHFYPEAPTISLPLALMKQSKIPPKGLYKARVLYSEVIEEIEFVPYKPREIATLKLIEAECDYAFKYEKRPVLNTLFQQKGKCDDILITQNGYLTDTTIANIALLKDGIWYTPEKPLLKGTKRAALLHHQLITEAQLHQDQLAEFEAIRLFNAMIEFGEIELPIRHIIR</sequence>